<protein>
    <submittedName>
        <fullName evidence="2">Uncharacterized protein</fullName>
    </submittedName>
</protein>
<accession>A0ABS9SUR9</accession>
<reference evidence="2" key="2">
    <citation type="journal article" date="2023" name="Int. J. Syst. Evol. Microbiol.">
        <title>Streptomyces marispadix sp. nov., isolated from marine beach sediment of the Northern Coast of Portugal.</title>
        <authorList>
            <person name="dos Santos J.D.N."/>
            <person name="Vitorino I.R."/>
            <person name="Kallscheuer N."/>
            <person name="Srivastava A."/>
            <person name="Krautwurst S."/>
            <person name="Marz M."/>
            <person name="Jogler C."/>
            <person name="Lobo Da Cunha A."/>
            <person name="Catita J."/>
            <person name="Goncalves H."/>
            <person name="Gonzalez I."/>
            <person name="Reyes F."/>
            <person name="Lage O.M."/>
        </authorList>
    </citation>
    <scope>NUCLEOTIDE SEQUENCE</scope>
    <source>
        <strain evidence="2">M600PL45_2</strain>
    </source>
</reference>
<sequence length="73" mass="8198">MGGLVVTLDVTLLLGVWIFLRLRRRTEARSRKDERETVLIVTVFGILLAPTEFGKWVVNTLTAMVSSVNGMHL</sequence>
<evidence type="ECO:0000313" key="3">
    <source>
        <dbReference type="Proteomes" id="UP001166784"/>
    </source>
</evidence>
<evidence type="ECO:0000313" key="2">
    <source>
        <dbReference type="EMBL" id="MCH6159923.1"/>
    </source>
</evidence>
<feature type="transmembrane region" description="Helical" evidence="1">
    <location>
        <begin position="6"/>
        <end position="22"/>
    </location>
</feature>
<evidence type="ECO:0000256" key="1">
    <source>
        <dbReference type="SAM" id="Phobius"/>
    </source>
</evidence>
<organism evidence="2 3">
    <name type="scientific">Streptomyces marispadix</name>
    <dbReference type="NCBI Taxonomy" id="2922868"/>
    <lineage>
        <taxon>Bacteria</taxon>
        <taxon>Bacillati</taxon>
        <taxon>Actinomycetota</taxon>
        <taxon>Actinomycetes</taxon>
        <taxon>Kitasatosporales</taxon>
        <taxon>Streptomycetaceae</taxon>
        <taxon>Streptomyces</taxon>
    </lineage>
</organism>
<dbReference type="RefSeq" id="WP_241057905.1">
    <property type="nucleotide sequence ID" value="NZ_JAKWJU010000002.1"/>
</dbReference>
<dbReference type="EMBL" id="JAKWJU010000002">
    <property type="protein sequence ID" value="MCH6159923.1"/>
    <property type="molecule type" value="Genomic_DNA"/>
</dbReference>
<name>A0ABS9SUR9_9ACTN</name>
<keyword evidence="1" id="KW-0812">Transmembrane</keyword>
<gene>
    <name evidence="2" type="ORF">MMA15_05660</name>
</gene>
<proteinExistence type="predicted"/>
<keyword evidence="1" id="KW-1133">Transmembrane helix</keyword>
<keyword evidence="3" id="KW-1185">Reference proteome</keyword>
<reference evidence="2" key="1">
    <citation type="submission" date="2022-03" db="EMBL/GenBank/DDBJ databases">
        <authorList>
            <person name="Santos J.D.N."/>
            <person name="Kallscheuer N."/>
            <person name="Jogler C."/>
            <person name="Lage O.M."/>
        </authorList>
    </citation>
    <scope>NUCLEOTIDE SEQUENCE</scope>
    <source>
        <strain evidence="2">M600PL45_2</strain>
    </source>
</reference>
<comment type="caution">
    <text evidence="2">The sequence shown here is derived from an EMBL/GenBank/DDBJ whole genome shotgun (WGS) entry which is preliminary data.</text>
</comment>
<dbReference type="Proteomes" id="UP001166784">
    <property type="component" value="Unassembled WGS sequence"/>
</dbReference>
<keyword evidence="1" id="KW-0472">Membrane</keyword>